<dbReference type="OrthoDB" id="10556307at2759"/>
<reference evidence="2 3" key="2">
    <citation type="journal article" date="2019" name="G3 (Bethesda)">
        <title>Hybrid Assembly of the Genome of the Entomopathogenic Nematode Steinernema carpocapsae Identifies the X-Chromosome.</title>
        <authorList>
            <person name="Serra L."/>
            <person name="Macchietto M."/>
            <person name="Macias-Munoz A."/>
            <person name="McGill C.J."/>
            <person name="Rodriguez I.M."/>
            <person name="Rodriguez B."/>
            <person name="Murad R."/>
            <person name="Mortazavi A."/>
        </authorList>
    </citation>
    <scope>NUCLEOTIDE SEQUENCE [LARGE SCALE GENOMIC DNA]</scope>
    <source>
        <strain evidence="2 3">ALL</strain>
    </source>
</reference>
<evidence type="ECO:0000256" key="1">
    <source>
        <dbReference type="SAM" id="MobiDB-lite"/>
    </source>
</evidence>
<gene>
    <name evidence="2" type="ORF">L596_028984</name>
</gene>
<keyword evidence="3" id="KW-1185">Reference proteome</keyword>
<dbReference type="Gene3D" id="1.10.8.10">
    <property type="entry name" value="DNA helicase RuvA subunit, C-terminal domain"/>
    <property type="match status" value="1"/>
</dbReference>
<evidence type="ECO:0000313" key="2">
    <source>
        <dbReference type="EMBL" id="TKR59291.1"/>
    </source>
</evidence>
<dbReference type="Proteomes" id="UP000298663">
    <property type="component" value="Unassembled WGS sequence"/>
</dbReference>
<evidence type="ECO:0000313" key="3">
    <source>
        <dbReference type="Proteomes" id="UP000298663"/>
    </source>
</evidence>
<feature type="compositionally biased region" description="Acidic residues" evidence="1">
    <location>
        <begin position="123"/>
        <end position="140"/>
    </location>
</feature>
<organism evidence="2 3">
    <name type="scientific">Steinernema carpocapsae</name>
    <name type="common">Entomopathogenic nematode</name>
    <dbReference type="NCBI Taxonomy" id="34508"/>
    <lineage>
        <taxon>Eukaryota</taxon>
        <taxon>Metazoa</taxon>
        <taxon>Ecdysozoa</taxon>
        <taxon>Nematoda</taxon>
        <taxon>Chromadorea</taxon>
        <taxon>Rhabditida</taxon>
        <taxon>Tylenchina</taxon>
        <taxon>Panagrolaimomorpha</taxon>
        <taxon>Strongyloidoidea</taxon>
        <taxon>Steinernematidae</taxon>
        <taxon>Steinernema</taxon>
    </lineage>
</organism>
<reference evidence="2 3" key="1">
    <citation type="journal article" date="2015" name="Genome Biol.">
        <title>Comparative genomics of Steinernema reveals deeply conserved gene regulatory networks.</title>
        <authorList>
            <person name="Dillman A.R."/>
            <person name="Macchietto M."/>
            <person name="Porter C.F."/>
            <person name="Rogers A."/>
            <person name="Williams B."/>
            <person name="Antoshechkin I."/>
            <person name="Lee M.M."/>
            <person name="Goodwin Z."/>
            <person name="Lu X."/>
            <person name="Lewis E.E."/>
            <person name="Goodrich-Blair H."/>
            <person name="Stock S.P."/>
            <person name="Adams B.J."/>
            <person name="Sternberg P.W."/>
            <person name="Mortazavi A."/>
        </authorList>
    </citation>
    <scope>NUCLEOTIDE SEQUENCE [LARGE SCALE GENOMIC DNA]</scope>
    <source>
        <strain evidence="2 3">ALL</strain>
    </source>
</reference>
<dbReference type="EMBL" id="AZBU02000012">
    <property type="protein sequence ID" value="TKR59291.1"/>
    <property type="molecule type" value="Genomic_DNA"/>
</dbReference>
<accession>A0A4U5LTA3</accession>
<feature type="region of interest" description="Disordered" evidence="1">
    <location>
        <begin position="69"/>
        <end position="157"/>
    </location>
</feature>
<comment type="caution">
    <text evidence="2">The sequence shown here is derived from an EMBL/GenBank/DDBJ whole genome shotgun (WGS) entry which is preliminary data.</text>
</comment>
<name>A0A4U5LTA3_STECR</name>
<sequence>MATFVERINAINQFLDSVATDEWTAELYLDNAGWDVSEAVGSYNNAKEIYESTLPDSVYYKYRERYSSEEQSYYSEECDEDPMIIPYGNKKEEKEEEADSESGAEFVGNEDKEEETGERSEEAPESLGEENIEPSEETPLDELPPQQMDQRSEVTVG</sequence>
<dbReference type="AlphaFoldDB" id="A0A4U5LTA3"/>
<proteinExistence type="predicted"/>
<protein>
    <submittedName>
        <fullName evidence="2">Uncharacterized protein</fullName>
    </submittedName>
</protein>